<gene>
    <name evidence="1" type="ORF">AAF712_014613</name>
</gene>
<protein>
    <submittedName>
        <fullName evidence="1">Uncharacterized protein</fullName>
    </submittedName>
</protein>
<proteinExistence type="predicted"/>
<keyword evidence="2" id="KW-1185">Reference proteome</keyword>
<dbReference type="EMBL" id="JBBXMP010000283">
    <property type="protein sequence ID" value="KAL0058702.1"/>
    <property type="molecule type" value="Genomic_DNA"/>
</dbReference>
<evidence type="ECO:0000313" key="2">
    <source>
        <dbReference type="Proteomes" id="UP001437256"/>
    </source>
</evidence>
<evidence type="ECO:0000313" key="1">
    <source>
        <dbReference type="EMBL" id="KAL0058702.1"/>
    </source>
</evidence>
<sequence length="317" mass="35721">MGFISTEMGLAERVLAVLGLKASSWSHISLSMDEDTIYLLWPYRNMFTGLQKINLVIDDDYPDRSLELFQVAPALKTLSTRGVFEDDDCLCIPGSPRSIGSNFATAHSDSCCTNPDDEDNREWPNQLLTHVTLPALRVLRFRNGCFGIVTPLLRLVERSRCSLRDFTLCNLDSSGSNDNEVLVLMKSEALKAVETLWIGWGSEDDGPLGWTEGYKPELSRLLHALVTTETSEGLLPSLRCLQTNNWDLDMLAAIVDSRHSRIGGCRQAVLDHLVLRDHREWTPAEAQERRAESKERLQVLIEKGLRLEWRGPDLPEV</sequence>
<accession>A0ABR2ZBX0</accession>
<comment type="caution">
    <text evidence="1">The sequence shown here is derived from an EMBL/GenBank/DDBJ whole genome shotgun (WGS) entry which is preliminary data.</text>
</comment>
<dbReference type="Proteomes" id="UP001437256">
    <property type="component" value="Unassembled WGS sequence"/>
</dbReference>
<organism evidence="1 2">
    <name type="scientific">Marasmius tenuissimus</name>
    <dbReference type="NCBI Taxonomy" id="585030"/>
    <lineage>
        <taxon>Eukaryota</taxon>
        <taxon>Fungi</taxon>
        <taxon>Dikarya</taxon>
        <taxon>Basidiomycota</taxon>
        <taxon>Agaricomycotina</taxon>
        <taxon>Agaricomycetes</taxon>
        <taxon>Agaricomycetidae</taxon>
        <taxon>Agaricales</taxon>
        <taxon>Marasmiineae</taxon>
        <taxon>Marasmiaceae</taxon>
        <taxon>Marasmius</taxon>
    </lineage>
</organism>
<name>A0ABR2ZBX0_9AGAR</name>
<reference evidence="1 2" key="1">
    <citation type="submission" date="2024-05" db="EMBL/GenBank/DDBJ databases">
        <title>A draft genome resource for the thread blight pathogen Marasmius tenuissimus strain MS-2.</title>
        <authorList>
            <person name="Yulfo-Soto G.E."/>
            <person name="Baruah I.K."/>
            <person name="Amoako-Attah I."/>
            <person name="Bukari Y."/>
            <person name="Meinhardt L.W."/>
            <person name="Bailey B.A."/>
            <person name="Cohen S.P."/>
        </authorList>
    </citation>
    <scope>NUCLEOTIDE SEQUENCE [LARGE SCALE GENOMIC DNA]</scope>
    <source>
        <strain evidence="1 2">MS-2</strain>
    </source>
</reference>